<evidence type="ECO:0000313" key="1">
    <source>
        <dbReference type="EMBL" id="RFU71357.1"/>
    </source>
</evidence>
<sequence>MADAILAEKAPFRGNSNFLNENKLILKTPFFCIWLGGKLDFVLEEKRIFKVNQHLKKTNECSFFCLANGIKRYIVVIEVLR</sequence>
<name>A0A372LTY2_9BACI</name>
<reference evidence="1 2" key="1">
    <citation type="submission" date="2018-08" db="EMBL/GenBank/DDBJ databases">
        <title>Bacillus chawlae sp. nov., Bacillus glennii sp. nov., and Bacillus saganii sp. nov. Isolated from the Vehicle Assembly Building at Kennedy Space Center where the Viking Spacecraft were Assembled.</title>
        <authorList>
            <person name="Seuylemezian A."/>
            <person name="Vaishampayan P."/>
        </authorList>
    </citation>
    <scope>NUCLEOTIDE SEQUENCE [LARGE SCALE GENOMIC DNA]</scope>
    <source>
        <strain evidence="1 2">V47-23a</strain>
    </source>
</reference>
<gene>
    <name evidence="1" type="ORF">D0469_02270</name>
</gene>
<protein>
    <submittedName>
        <fullName evidence="1">Uncharacterized protein</fullName>
    </submittedName>
</protein>
<dbReference type="EMBL" id="QVTE01000005">
    <property type="protein sequence ID" value="RFU71357.1"/>
    <property type="molecule type" value="Genomic_DNA"/>
</dbReference>
<comment type="caution">
    <text evidence="1">The sequence shown here is derived from an EMBL/GenBank/DDBJ whole genome shotgun (WGS) entry which is preliminary data.</text>
</comment>
<dbReference type="AlphaFoldDB" id="A0A372LTY2"/>
<accession>A0A372LTY2</accession>
<keyword evidence="2" id="KW-1185">Reference proteome</keyword>
<dbReference type="Proteomes" id="UP000264541">
    <property type="component" value="Unassembled WGS sequence"/>
</dbReference>
<evidence type="ECO:0000313" key="2">
    <source>
        <dbReference type="Proteomes" id="UP000264541"/>
    </source>
</evidence>
<organism evidence="1 2">
    <name type="scientific">Peribacillus saganii</name>
    <dbReference type="NCBI Taxonomy" id="2303992"/>
    <lineage>
        <taxon>Bacteria</taxon>
        <taxon>Bacillati</taxon>
        <taxon>Bacillota</taxon>
        <taxon>Bacilli</taxon>
        <taxon>Bacillales</taxon>
        <taxon>Bacillaceae</taxon>
        <taxon>Peribacillus</taxon>
    </lineage>
</organism>
<proteinExistence type="predicted"/>